<dbReference type="NCBIfam" id="NF003012">
    <property type="entry name" value="PRK03839.1"/>
    <property type="match status" value="1"/>
</dbReference>
<comment type="catalytic activity">
    <reaction evidence="7">
        <text>ATP + H2O = ADP + phosphate + H(+)</text>
        <dbReference type="Rhea" id="RHEA:13065"/>
        <dbReference type="ChEBI" id="CHEBI:15377"/>
        <dbReference type="ChEBI" id="CHEBI:15378"/>
        <dbReference type="ChEBI" id="CHEBI:30616"/>
        <dbReference type="ChEBI" id="CHEBI:43474"/>
        <dbReference type="ChEBI" id="CHEBI:456216"/>
    </reaction>
</comment>
<organism evidence="8">
    <name type="scientific">Candidatus Syntropharchaeum butanivorans</name>
    <dbReference type="NCBI Taxonomy" id="1839936"/>
    <lineage>
        <taxon>Archaea</taxon>
        <taxon>Methanobacteriati</taxon>
        <taxon>Methanobacteriota</taxon>
        <taxon>Stenosarchaea group</taxon>
        <taxon>Methanomicrobia</taxon>
        <taxon>Methanosarcinales</taxon>
        <taxon>ANME-2 cluster</taxon>
        <taxon>Candidatus Syntropharchaeum</taxon>
    </lineage>
</organism>
<dbReference type="EMBL" id="DQZR01000248">
    <property type="protein sequence ID" value="HDM36749.1"/>
    <property type="molecule type" value="Genomic_DNA"/>
</dbReference>
<protein>
    <recommendedName>
        <fullName evidence="7">Putative adenylate kinase</fullName>
        <shortName evidence="7">AK</shortName>
        <ecNumber evidence="7">2.7.4.3</ecNumber>
    </recommendedName>
    <alternativeName>
        <fullName evidence="7">ATP-AMP transphosphorylase</fullName>
    </alternativeName>
</protein>
<dbReference type="Proteomes" id="UP000885936">
    <property type="component" value="Unassembled WGS sequence"/>
</dbReference>
<dbReference type="GO" id="GO:0016887">
    <property type="term" value="F:ATP hydrolysis activity"/>
    <property type="evidence" value="ECO:0007669"/>
    <property type="project" value="InterPro"/>
</dbReference>
<dbReference type="InterPro" id="IPR020618">
    <property type="entry name" value="Adenyl_kinase_AK6"/>
</dbReference>
<dbReference type="GO" id="GO:0042274">
    <property type="term" value="P:ribosomal small subunit biogenesis"/>
    <property type="evidence" value="ECO:0007669"/>
    <property type="project" value="UniProtKB-UniRule"/>
</dbReference>
<dbReference type="PANTHER" id="PTHR12595:SF0">
    <property type="entry name" value="ADENYLATE KINASE ISOENZYME 6"/>
    <property type="match status" value="1"/>
</dbReference>
<evidence type="ECO:0000256" key="5">
    <source>
        <dbReference type="ARBA" id="ARBA00022777"/>
    </source>
</evidence>
<dbReference type="AlphaFoldDB" id="A0A7C1B842"/>
<name>A0A7C1B842_9EURY</name>
<comment type="caution">
    <text evidence="8">The sequence shown here is derived from an EMBL/GenBank/DDBJ whole genome shotgun (WGS) entry which is preliminary data.</text>
</comment>
<comment type="similarity">
    <text evidence="7">Belongs to the adenylate kinase family. AK6 subfamily.</text>
</comment>
<feature type="binding site" evidence="7">
    <location>
        <position position="10"/>
    </location>
    <ligand>
        <name>ATP</name>
        <dbReference type="ChEBI" id="CHEBI:30616"/>
    </ligand>
</feature>
<dbReference type="InterPro" id="IPR027417">
    <property type="entry name" value="P-loop_NTPase"/>
</dbReference>
<dbReference type="EC" id="2.7.4.3" evidence="7"/>
<evidence type="ECO:0000256" key="3">
    <source>
        <dbReference type="ARBA" id="ARBA00022679"/>
    </source>
</evidence>
<dbReference type="Gene3D" id="3.40.50.300">
    <property type="entry name" value="P-loop containing nucleotide triphosphate hydrolases"/>
    <property type="match status" value="1"/>
</dbReference>
<keyword evidence="2 7" id="KW-0698">rRNA processing</keyword>
<proteinExistence type="inferred from homology"/>
<comment type="caution">
    <text evidence="7">Lacks conserved residue(s) required for the propagation of feature annotation.</text>
</comment>
<dbReference type="Pfam" id="PF13238">
    <property type="entry name" value="AAA_18"/>
    <property type="match status" value="1"/>
</dbReference>
<dbReference type="EMBL" id="DRIE01000080">
    <property type="protein sequence ID" value="HEC57176.1"/>
    <property type="molecule type" value="Genomic_DNA"/>
</dbReference>
<evidence type="ECO:0000313" key="9">
    <source>
        <dbReference type="EMBL" id="HEC57176.1"/>
    </source>
</evidence>
<accession>A0A7C1B842</accession>
<keyword evidence="5 7" id="KW-0418">Kinase</keyword>
<comment type="catalytic activity">
    <reaction evidence="7">
        <text>AMP + ATP = 2 ADP</text>
        <dbReference type="Rhea" id="RHEA:12973"/>
        <dbReference type="ChEBI" id="CHEBI:30616"/>
        <dbReference type="ChEBI" id="CHEBI:456215"/>
        <dbReference type="ChEBI" id="CHEBI:456216"/>
        <dbReference type="EC" id="2.7.4.3"/>
    </reaction>
</comment>
<evidence type="ECO:0000256" key="4">
    <source>
        <dbReference type="ARBA" id="ARBA00022741"/>
    </source>
</evidence>
<feature type="binding site" evidence="7">
    <location>
        <position position="14"/>
    </location>
    <ligand>
        <name>ATP</name>
        <dbReference type="ChEBI" id="CHEBI:30616"/>
    </ligand>
</feature>
<feature type="binding site" evidence="7">
    <location>
        <position position="13"/>
    </location>
    <ligand>
        <name>ATP</name>
        <dbReference type="ChEBI" id="CHEBI:30616"/>
    </ligand>
</feature>
<gene>
    <name evidence="8" type="ORF">ENG09_05840</name>
    <name evidence="9" type="ORF">ENI32_04750</name>
</gene>
<comment type="function">
    <text evidence="7">Broad-specificity nucleoside monophosphate (NMP) kinase that catalyzes the reversible transfer of the terminal phosphate group between nucleoside triphosphates and monophosphates. Has also ATPase activity. Involved in the late maturation steps of the 30S ribosomal particles, specifically 16S rRNA maturation. While NMP activity is not required for ribosome maturation, ATPase activity is. Associates transiently with small ribosomal subunit protein uS11. ATP hydrolysis breaks the interaction with uS11. May temporarily remove uS11 from the ribosome to enable a conformational change of the ribosomal RNA that is needed for the final maturation step of the small ribosomal subunit.</text>
</comment>
<keyword evidence="3 7" id="KW-0808">Transferase</keyword>
<dbReference type="GO" id="GO:0006364">
    <property type="term" value="P:rRNA processing"/>
    <property type="evidence" value="ECO:0007669"/>
    <property type="project" value="UniProtKB-KW"/>
</dbReference>
<keyword evidence="4 7" id="KW-0547">Nucleotide-binding</keyword>
<sequence>MIIAITGTPGTGKSTVSSILAESYHVIHLNEIVKVMGFYSGIDEKRGSLEVEMDELEAYLREALRDHDEIIVEGHLAHLLDAGYDIVIVLRCRPSILRDRLRSKGFNEDKVRENLEAEALDVILIEALEGGFDAVYEIDTTERTANEVAACIKEIVEGNVEEYLPGRVSWGDELEKIVDELLREGV</sequence>
<evidence type="ECO:0000256" key="7">
    <source>
        <dbReference type="HAMAP-Rule" id="MF_00039"/>
    </source>
</evidence>
<evidence type="ECO:0000313" key="8">
    <source>
        <dbReference type="EMBL" id="HDM36749.1"/>
    </source>
</evidence>
<feature type="binding site" evidence="7">
    <location>
        <position position="15"/>
    </location>
    <ligand>
        <name>ATP</name>
        <dbReference type="ChEBI" id="CHEBI:30616"/>
    </ligand>
</feature>
<evidence type="ECO:0000256" key="1">
    <source>
        <dbReference type="ARBA" id="ARBA00022517"/>
    </source>
</evidence>
<reference evidence="8" key="1">
    <citation type="journal article" date="2020" name="mSystems">
        <title>Genome- and Community-Level Interaction Insights into Carbon Utilization and Element Cycling Functions of Hydrothermarchaeota in Hydrothermal Sediment.</title>
        <authorList>
            <person name="Zhou Z."/>
            <person name="Liu Y."/>
            <person name="Xu W."/>
            <person name="Pan J."/>
            <person name="Luo Z.H."/>
            <person name="Li M."/>
        </authorList>
    </citation>
    <scope>NUCLEOTIDE SEQUENCE [LARGE SCALE GENOMIC DNA]</scope>
    <source>
        <strain evidence="8">HyVt-185</strain>
        <strain evidence="9">HyVt-386</strain>
    </source>
</reference>
<dbReference type="GO" id="GO:0005524">
    <property type="term" value="F:ATP binding"/>
    <property type="evidence" value="ECO:0007669"/>
    <property type="project" value="UniProtKB-UniRule"/>
</dbReference>
<dbReference type="Proteomes" id="UP000885863">
    <property type="component" value="Unassembled WGS sequence"/>
</dbReference>
<keyword evidence="6 7" id="KW-0067">ATP-binding</keyword>
<dbReference type="PANTHER" id="PTHR12595">
    <property type="entry name" value="POS9-ACTIVATING FACTOR FAP7-RELATED"/>
    <property type="match status" value="1"/>
</dbReference>
<keyword evidence="1 7" id="KW-0690">Ribosome biogenesis</keyword>
<dbReference type="GO" id="GO:0004017">
    <property type="term" value="F:AMP kinase activity"/>
    <property type="evidence" value="ECO:0007669"/>
    <property type="project" value="UniProtKB-UniRule"/>
</dbReference>
<dbReference type="HAMAP" id="MF_00039">
    <property type="entry name" value="Adenylate_kinase_AK6"/>
    <property type="match status" value="1"/>
</dbReference>
<feature type="binding site" evidence="7">
    <location>
        <position position="12"/>
    </location>
    <ligand>
        <name>ATP</name>
        <dbReference type="ChEBI" id="CHEBI:30616"/>
    </ligand>
</feature>
<feature type="region of interest" description="LID" evidence="7">
    <location>
        <begin position="103"/>
        <end position="113"/>
    </location>
</feature>
<evidence type="ECO:0000256" key="6">
    <source>
        <dbReference type="ARBA" id="ARBA00022840"/>
    </source>
</evidence>
<dbReference type="SUPFAM" id="SSF52540">
    <property type="entry name" value="P-loop containing nucleoside triphosphate hydrolases"/>
    <property type="match status" value="1"/>
</dbReference>
<comment type="subunit">
    <text evidence="7">Interacts with uS11. Not a structural component of 40S pre-ribosomes, but transiently interacts with them by binding to uS11.</text>
</comment>
<evidence type="ECO:0000256" key="2">
    <source>
        <dbReference type="ARBA" id="ARBA00022552"/>
    </source>
</evidence>